<dbReference type="SUPFAM" id="SSF89733">
    <property type="entry name" value="L-sulfolactate dehydrogenase-like"/>
    <property type="match status" value="1"/>
</dbReference>
<comment type="similarity">
    <text evidence="1">Belongs to the LDH2/MDH2 oxidoreductase family.</text>
</comment>
<reference evidence="3 4" key="1">
    <citation type="journal article" date="2022" name="ISME Commun">
        <title>Vulcanimicrobium alpinus gen. nov. sp. nov., the first cultivated representative of the candidate phylum 'Eremiobacterota', is a metabolically versatile aerobic anoxygenic phototroph.</title>
        <authorList>
            <person name="Yabe S."/>
            <person name="Muto K."/>
            <person name="Abe K."/>
            <person name="Yokota A."/>
            <person name="Staudigel H."/>
            <person name="Tebo B.M."/>
        </authorList>
    </citation>
    <scope>NUCLEOTIDE SEQUENCE [LARGE SCALE GENOMIC DNA]</scope>
    <source>
        <strain evidence="3 4">WC8-2</strain>
    </source>
</reference>
<dbReference type="PANTHER" id="PTHR11091:SF0">
    <property type="entry name" value="MALATE DEHYDROGENASE"/>
    <property type="match status" value="1"/>
</dbReference>
<dbReference type="InterPro" id="IPR043143">
    <property type="entry name" value="Mal/L-sulf/L-lact_DH-like_NADP"/>
</dbReference>
<evidence type="ECO:0000313" key="4">
    <source>
        <dbReference type="Proteomes" id="UP001317532"/>
    </source>
</evidence>
<dbReference type="InterPro" id="IPR043144">
    <property type="entry name" value="Mal/L-sulf/L-lact_DH-like_ah"/>
</dbReference>
<evidence type="ECO:0000313" key="3">
    <source>
        <dbReference type="EMBL" id="BDE07261.1"/>
    </source>
</evidence>
<evidence type="ECO:0000256" key="2">
    <source>
        <dbReference type="ARBA" id="ARBA00023002"/>
    </source>
</evidence>
<dbReference type="RefSeq" id="WP_317994865.1">
    <property type="nucleotide sequence ID" value="NZ_AP025523.1"/>
</dbReference>
<dbReference type="AlphaFoldDB" id="A0AAN1XXL3"/>
<dbReference type="PANTHER" id="PTHR11091">
    <property type="entry name" value="OXIDOREDUCTASE-RELATED"/>
    <property type="match status" value="1"/>
</dbReference>
<dbReference type="KEGG" id="vab:WPS_25370"/>
<evidence type="ECO:0000256" key="1">
    <source>
        <dbReference type="ARBA" id="ARBA00006056"/>
    </source>
</evidence>
<keyword evidence="2" id="KW-0560">Oxidoreductase</keyword>
<dbReference type="Gene3D" id="1.10.1530.10">
    <property type="match status" value="1"/>
</dbReference>
<dbReference type="GO" id="GO:0016491">
    <property type="term" value="F:oxidoreductase activity"/>
    <property type="evidence" value="ECO:0007669"/>
    <property type="project" value="UniProtKB-KW"/>
</dbReference>
<sequence length="369" mass="39272">MIGEEPSKIRANEADERAFIVRALTALDVSQSDARDVADVLVAADLRGVESHGIARLDTFYCRRIEAGVVAARPQYTVLRESPTQIALDAGNGLGHPAGIHAMRAAIAKAEQTGIGLATLRNSNHFGIGAYYAMMALDRGMIGLAMTNSTHLAVPTFGRQKTQGTNPIAVAIPAADGPPYVLDMATTAVTFGRLEVSDRKSKELKPGWAVDADGRETRDPRIAMTTGALLPLGGYGTENGGHKGYGLGALVEILCGVLSGGPFGTDLGLDERGLHGGTVGNFFGAFRVDAIRDLPLFGRDLDRQLGLLRAGRTSPGVERVLVAGDPEREHTERYRSEGVPIDPKVWETIDALADRLGIAKLDRFVVEPV</sequence>
<dbReference type="Gene3D" id="3.30.1370.60">
    <property type="entry name" value="Hypothetical oxidoreductase yiak, domain 2"/>
    <property type="match status" value="1"/>
</dbReference>
<dbReference type="Pfam" id="PF02615">
    <property type="entry name" value="Ldh_2"/>
    <property type="match status" value="1"/>
</dbReference>
<accession>A0AAN1XXL3</accession>
<dbReference type="InterPro" id="IPR003767">
    <property type="entry name" value="Malate/L-lactate_DH-like"/>
</dbReference>
<name>A0AAN1XXL3_UNVUL</name>
<proteinExistence type="inferred from homology"/>
<dbReference type="Proteomes" id="UP001317532">
    <property type="component" value="Chromosome"/>
</dbReference>
<dbReference type="InterPro" id="IPR036111">
    <property type="entry name" value="Mal/L-sulfo/L-lacto_DH-like_sf"/>
</dbReference>
<keyword evidence="4" id="KW-1185">Reference proteome</keyword>
<gene>
    <name evidence="3" type="ORF">WPS_25370</name>
</gene>
<protein>
    <submittedName>
        <fullName evidence="3">Malate dehydrogenase</fullName>
    </submittedName>
</protein>
<dbReference type="EMBL" id="AP025523">
    <property type="protein sequence ID" value="BDE07261.1"/>
    <property type="molecule type" value="Genomic_DNA"/>
</dbReference>
<organism evidence="3 4">
    <name type="scientific">Vulcanimicrobium alpinum</name>
    <dbReference type="NCBI Taxonomy" id="3016050"/>
    <lineage>
        <taxon>Bacteria</taxon>
        <taxon>Bacillati</taxon>
        <taxon>Vulcanimicrobiota</taxon>
        <taxon>Vulcanimicrobiia</taxon>
        <taxon>Vulcanimicrobiales</taxon>
        <taxon>Vulcanimicrobiaceae</taxon>
        <taxon>Vulcanimicrobium</taxon>
    </lineage>
</organism>